<protein>
    <recommendedName>
        <fullName evidence="1">Ricin B lectin domain-containing protein</fullName>
    </recommendedName>
</protein>
<dbReference type="InterPro" id="IPR035992">
    <property type="entry name" value="Ricin_B-like_lectins"/>
</dbReference>
<dbReference type="AlphaFoldDB" id="A0A813R917"/>
<keyword evidence="3" id="KW-1185">Reference proteome</keyword>
<gene>
    <name evidence="2" type="ORF">XAT740_LOCUS1928</name>
</gene>
<dbReference type="CDD" id="cd00161">
    <property type="entry name" value="beta-trefoil_Ricin-like"/>
    <property type="match status" value="1"/>
</dbReference>
<dbReference type="Pfam" id="PF14200">
    <property type="entry name" value="RicinB_lectin_2"/>
    <property type="match status" value="1"/>
</dbReference>
<reference evidence="2" key="1">
    <citation type="submission" date="2021-02" db="EMBL/GenBank/DDBJ databases">
        <authorList>
            <person name="Nowell W R."/>
        </authorList>
    </citation>
    <scope>NUCLEOTIDE SEQUENCE</scope>
</reference>
<comment type="caution">
    <text evidence="2">The sequence shown here is derived from an EMBL/GenBank/DDBJ whole genome shotgun (WGS) entry which is preliminary data.</text>
</comment>
<accession>A0A813R917</accession>
<dbReference type="EMBL" id="CAJNOR010000062">
    <property type="protein sequence ID" value="CAF0780186.1"/>
    <property type="molecule type" value="Genomic_DNA"/>
</dbReference>
<sequence>MHDQWYFASEHIPDGLYLIEAIHSGKFITFTPERSTLVQQDQNLQNDGETQVFEIQHIGYHEYIIRHHLTGLVLTVHNGSPTPCAPIVLCRSMGVRTPYQTVTFERVNHQSDDYLIFLKHTRMVIDIDGGSQSSNARLLQFPQKKTNTFEHFNQRFRLHHFPEQTSPQLSIPIPPEYFR</sequence>
<dbReference type="InterPro" id="IPR000772">
    <property type="entry name" value="Ricin_B_lectin"/>
</dbReference>
<evidence type="ECO:0000313" key="3">
    <source>
        <dbReference type="Proteomes" id="UP000663828"/>
    </source>
</evidence>
<feature type="domain" description="Ricin B lectin" evidence="1">
    <location>
        <begin position="3"/>
        <end position="88"/>
    </location>
</feature>
<dbReference type="Gene3D" id="2.80.10.50">
    <property type="match status" value="2"/>
</dbReference>
<dbReference type="Proteomes" id="UP000663828">
    <property type="component" value="Unassembled WGS sequence"/>
</dbReference>
<organism evidence="2 3">
    <name type="scientific">Adineta ricciae</name>
    <name type="common">Rotifer</name>
    <dbReference type="NCBI Taxonomy" id="249248"/>
    <lineage>
        <taxon>Eukaryota</taxon>
        <taxon>Metazoa</taxon>
        <taxon>Spiralia</taxon>
        <taxon>Gnathifera</taxon>
        <taxon>Rotifera</taxon>
        <taxon>Eurotatoria</taxon>
        <taxon>Bdelloidea</taxon>
        <taxon>Adinetida</taxon>
        <taxon>Adinetidae</taxon>
        <taxon>Adineta</taxon>
    </lineage>
</organism>
<evidence type="ECO:0000259" key="1">
    <source>
        <dbReference type="Pfam" id="PF14200"/>
    </source>
</evidence>
<dbReference type="SUPFAM" id="SSF50370">
    <property type="entry name" value="Ricin B-like lectins"/>
    <property type="match status" value="1"/>
</dbReference>
<name>A0A813R917_ADIRI</name>
<evidence type="ECO:0000313" key="2">
    <source>
        <dbReference type="EMBL" id="CAF0780186.1"/>
    </source>
</evidence>
<proteinExistence type="predicted"/>